<name>A0A059B8V0_EUCGR</name>
<dbReference type="AlphaFoldDB" id="A0A059B8V0"/>
<sequence>MIIIPLNLLLQMETSLMNLSKSLKDGPPRPAASTALSFHFLAFSLIFFPPTPSITSRTRASISSRLTSWFTSMPIPHSVHEYRQFVCCLAKNGQQMRGTPPQVASKVEFHPQCVRKAPIDP</sequence>
<proteinExistence type="predicted"/>
<organism evidence="1">
    <name type="scientific">Eucalyptus grandis</name>
    <name type="common">Flooded gum</name>
    <dbReference type="NCBI Taxonomy" id="71139"/>
    <lineage>
        <taxon>Eukaryota</taxon>
        <taxon>Viridiplantae</taxon>
        <taxon>Streptophyta</taxon>
        <taxon>Embryophyta</taxon>
        <taxon>Tracheophyta</taxon>
        <taxon>Spermatophyta</taxon>
        <taxon>Magnoliopsida</taxon>
        <taxon>eudicotyledons</taxon>
        <taxon>Gunneridae</taxon>
        <taxon>Pentapetalae</taxon>
        <taxon>rosids</taxon>
        <taxon>malvids</taxon>
        <taxon>Myrtales</taxon>
        <taxon>Myrtaceae</taxon>
        <taxon>Myrtoideae</taxon>
        <taxon>Eucalypteae</taxon>
        <taxon>Eucalyptus</taxon>
    </lineage>
</organism>
<evidence type="ECO:0000313" key="1">
    <source>
        <dbReference type="EMBL" id="KCW62090.1"/>
    </source>
</evidence>
<accession>A0A059B8V0</accession>
<protein>
    <submittedName>
        <fullName evidence="1">Uncharacterized protein</fullName>
    </submittedName>
</protein>
<reference evidence="1" key="1">
    <citation type="submission" date="2013-07" db="EMBL/GenBank/DDBJ databases">
        <title>The genome of Eucalyptus grandis.</title>
        <authorList>
            <person name="Schmutz J."/>
            <person name="Hayes R."/>
            <person name="Myburg A."/>
            <person name="Tuskan G."/>
            <person name="Grattapaglia D."/>
            <person name="Rokhsar D.S."/>
        </authorList>
    </citation>
    <scope>NUCLEOTIDE SEQUENCE</scope>
    <source>
        <tissue evidence="1">Leaf extractions</tissue>
    </source>
</reference>
<dbReference type="OMA" id="YRQFVCC"/>
<dbReference type="EMBL" id="KK198760">
    <property type="protein sequence ID" value="KCW62090.1"/>
    <property type="molecule type" value="Genomic_DNA"/>
</dbReference>
<dbReference type="InParanoid" id="A0A059B8V0"/>
<gene>
    <name evidence="1" type="ORF">EUGRSUZ_H04761</name>
</gene>
<dbReference type="Gramene" id="KCW62090">
    <property type="protein sequence ID" value="KCW62090"/>
    <property type="gene ID" value="EUGRSUZ_H04761"/>
</dbReference>